<sequence>MNIEEMPGFNPSLYDPNLKWHAMQITIYEHGDKVKKVTADIRAKLSKADRWDDCPFTAKISLQGRSRDANRAMFRLSETLIQYGEMAMRDQMLSHFAETKERLIARASSDNPQWNSKYIRSGFGRDPNPGLWAKGTSRMQPLNPGVYAHFDRSSMLLNFTIGNFNMQTQIDTKLSGGQKKANAIGYSIILLDAPVYAPILETGAQRLARALAAGRELYTSNKSINSNNE</sequence>
<organism evidence="1">
    <name type="scientific">uncultured Caudovirales phage</name>
    <dbReference type="NCBI Taxonomy" id="2100421"/>
    <lineage>
        <taxon>Viruses</taxon>
        <taxon>Duplodnaviria</taxon>
        <taxon>Heunggongvirae</taxon>
        <taxon>Uroviricota</taxon>
        <taxon>Caudoviricetes</taxon>
        <taxon>Peduoviridae</taxon>
        <taxon>Maltschvirus</taxon>
        <taxon>Maltschvirus maltsch</taxon>
    </lineage>
</organism>
<evidence type="ECO:0000313" key="1">
    <source>
        <dbReference type="EMBL" id="CAB4202466.1"/>
    </source>
</evidence>
<dbReference type="EMBL" id="LR797323">
    <property type="protein sequence ID" value="CAB4202466.1"/>
    <property type="molecule type" value="Genomic_DNA"/>
</dbReference>
<reference evidence="1" key="1">
    <citation type="submission" date="2020-05" db="EMBL/GenBank/DDBJ databases">
        <authorList>
            <person name="Chiriac C."/>
            <person name="Salcher M."/>
            <person name="Ghai R."/>
            <person name="Kavagutti S V."/>
        </authorList>
    </citation>
    <scope>NUCLEOTIDE SEQUENCE</scope>
</reference>
<name>A0A6J5S4M5_9CAUD</name>
<protein>
    <submittedName>
        <fullName evidence="1">Uncharacterized protein</fullName>
    </submittedName>
</protein>
<gene>
    <name evidence="1" type="ORF">UFOVP1369_18</name>
</gene>
<accession>A0A6J5S4M5</accession>
<proteinExistence type="predicted"/>